<dbReference type="Gene3D" id="3.60.15.10">
    <property type="entry name" value="Ribonuclease Z/Hydroxyacylglutathione hydrolase-like"/>
    <property type="match status" value="1"/>
</dbReference>
<organism evidence="3 4">
    <name type="scientific">Candidatus Scalindua japonica</name>
    <dbReference type="NCBI Taxonomy" id="1284222"/>
    <lineage>
        <taxon>Bacteria</taxon>
        <taxon>Pseudomonadati</taxon>
        <taxon>Planctomycetota</taxon>
        <taxon>Candidatus Brocadiia</taxon>
        <taxon>Candidatus Brocadiales</taxon>
        <taxon>Candidatus Scalinduaceae</taxon>
        <taxon>Candidatus Scalindua</taxon>
    </lineage>
</organism>
<keyword evidence="4" id="KW-1185">Reference proteome</keyword>
<dbReference type="SMART" id="SM01027">
    <property type="entry name" value="Beta-Casp"/>
    <property type="match status" value="1"/>
</dbReference>
<evidence type="ECO:0000259" key="2">
    <source>
        <dbReference type="SMART" id="SM01027"/>
    </source>
</evidence>
<dbReference type="GO" id="GO:0004521">
    <property type="term" value="F:RNA endonuclease activity"/>
    <property type="evidence" value="ECO:0007669"/>
    <property type="project" value="TreeGrafter"/>
</dbReference>
<keyword evidence="1" id="KW-0378">Hydrolase</keyword>
<dbReference type="Pfam" id="PF07521">
    <property type="entry name" value="RMMBL"/>
    <property type="match status" value="1"/>
</dbReference>
<evidence type="ECO:0000256" key="1">
    <source>
        <dbReference type="ARBA" id="ARBA00022801"/>
    </source>
</evidence>
<dbReference type="AlphaFoldDB" id="A0A286U4E8"/>
<protein>
    <submittedName>
        <fullName evidence="3">Metallo-beta-lactamase family protein</fullName>
    </submittedName>
</protein>
<dbReference type="PANTHER" id="PTHR11203">
    <property type="entry name" value="CLEAVAGE AND POLYADENYLATION SPECIFICITY FACTOR FAMILY MEMBER"/>
    <property type="match status" value="1"/>
</dbReference>
<proteinExistence type="predicted"/>
<dbReference type="Proteomes" id="UP000218542">
    <property type="component" value="Unassembled WGS sequence"/>
</dbReference>
<dbReference type="SUPFAM" id="SSF56281">
    <property type="entry name" value="Metallo-hydrolase/oxidoreductase"/>
    <property type="match status" value="1"/>
</dbReference>
<name>A0A286U4E8_9BACT</name>
<dbReference type="RefSeq" id="WP_203415600.1">
    <property type="nucleotide sequence ID" value="NZ_BAOS01000045.1"/>
</dbReference>
<reference evidence="4" key="1">
    <citation type="journal article" date="2017" name="Environ. Microbiol. Rep.">
        <title>Genetic Diversity of Marine Anaerobic Ammonium-Oxidizing Bacteria as Revealed by Genomic and Proteomic Analyses of 'Candidatus Scalindua japonica'.</title>
        <authorList>
            <person name="Oshiki M."/>
            <person name="Mizuto K."/>
            <person name="Kimura Z."/>
            <person name="Kindaichi T."/>
            <person name="Satoh H."/>
            <person name="Okabe S."/>
        </authorList>
    </citation>
    <scope>NUCLEOTIDE SEQUENCE [LARGE SCALE GENOMIC DNA]</scope>
    <source>
        <strain evidence="4">husup-a2</strain>
    </source>
</reference>
<dbReference type="InterPro" id="IPR050698">
    <property type="entry name" value="MBL"/>
</dbReference>
<evidence type="ECO:0000313" key="3">
    <source>
        <dbReference type="EMBL" id="GAX62941.1"/>
    </source>
</evidence>
<dbReference type="InterPro" id="IPR036866">
    <property type="entry name" value="RibonucZ/Hydroxyglut_hydro"/>
</dbReference>
<gene>
    <name evidence="3" type="ORF">SCALIN_C45_0099</name>
</gene>
<dbReference type="PANTHER" id="PTHR11203:SF37">
    <property type="entry name" value="INTEGRATOR COMPLEX SUBUNIT 11"/>
    <property type="match status" value="1"/>
</dbReference>
<comment type="caution">
    <text evidence="3">The sequence shown here is derived from an EMBL/GenBank/DDBJ whole genome shotgun (WGS) entry which is preliminary data.</text>
</comment>
<evidence type="ECO:0000313" key="4">
    <source>
        <dbReference type="Proteomes" id="UP000218542"/>
    </source>
</evidence>
<dbReference type="Gene3D" id="3.40.50.10890">
    <property type="match status" value="1"/>
</dbReference>
<feature type="domain" description="Beta-Casp" evidence="2">
    <location>
        <begin position="1"/>
        <end position="52"/>
    </location>
</feature>
<dbReference type="Pfam" id="PF10996">
    <property type="entry name" value="Beta-Casp"/>
    <property type="match status" value="1"/>
</dbReference>
<dbReference type="GO" id="GO:0016787">
    <property type="term" value="F:hydrolase activity"/>
    <property type="evidence" value="ECO:0007669"/>
    <property type="project" value="UniProtKB-KW"/>
</dbReference>
<dbReference type="InterPro" id="IPR011108">
    <property type="entry name" value="RMMBL"/>
</dbReference>
<sequence>MNDKGGPAIVVAGSGMCTGGRVVNYLKEFLPDSRNDILFVGYQACGTPGRDIITCGNNKMRHGYVTIDGKRIDVGAGVHEISGYSAHADKDDLVRWVMRFRNKPSKIFLVHGEAESKKSLKKELDTMGLDVTVARKKRYIVDA</sequence>
<accession>A0A286U4E8</accession>
<dbReference type="EMBL" id="BAOS01000045">
    <property type="protein sequence ID" value="GAX62941.1"/>
    <property type="molecule type" value="Genomic_DNA"/>
</dbReference>
<dbReference type="InterPro" id="IPR022712">
    <property type="entry name" value="Beta_Casp"/>
</dbReference>